<evidence type="ECO:0000313" key="2">
    <source>
        <dbReference type="Proteomes" id="UP000263486"/>
    </source>
</evidence>
<reference evidence="1 2" key="1">
    <citation type="submission" date="2018-08" db="EMBL/GenBank/DDBJ databases">
        <title>Draft genome sequence of Psychrilyobacter sp. strain SD5 isolated from Black Sea water.</title>
        <authorList>
            <person name="Yadav S."/>
            <person name="Villanueva L."/>
            <person name="Damste J.S.S."/>
        </authorList>
    </citation>
    <scope>NUCLEOTIDE SEQUENCE [LARGE SCALE GENOMIC DNA]</scope>
    <source>
        <strain evidence="1 2">SD5</strain>
    </source>
</reference>
<name>A0ABX9KGS3_9FUSO</name>
<dbReference type="SMART" id="SM00028">
    <property type="entry name" value="TPR"/>
    <property type="match status" value="4"/>
</dbReference>
<comment type="caution">
    <text evidence="1">The sequence shown here is derived from an EMBL/GenBank/DDBJ whole genome shotgun (WGS) entry which is preliminary data.</text>
</comment>
<keyword evidence="2" id="KW-1185">Reference proteome</keyword>
<proteinExistence type="predicted"/>
<organism evidence="1 2">
    <name type="scientific">Psychrilyobacter piezotolerans</name>
    <dbReference type="NCBI Taxonomy" id="2293438"/>
    <lineage>
        <taxon>Bacteria</taxon>
        <taxon>Fusobacteriati</taxon>
        <taxon>Fusobacteriota</taxon>
        <taxon>Fusobacteriia</taxon>
        <taxon>Fusobacteriales</taxon>
        <taxon>Fusobacteriaceae</taxon>
        <taxon>Psychrilyobacter</taxon>
    </lineage>
</organism>
<evidence type="ECO:0000313" key="1">
    <source>
        <dbReference type="EMBL" id="REI41157.1"/>
    </source>
</evidence>
<protein>
    <recommendedName>
        <fullName evidence="3">Tetratricopeptide repeat-containing protein</fullName>
    </recommendedName>
</protein>
<dbReference type="SUPFAM" id="SSF48452">
    <property type="entry name" value="TPR-like"/>
    <property type="match status" value="1"/>
</dbReference>
<dbReference type="InterPro" id="IPR019734">
    <property type="entry name" value="TPR_rpt"/>
</dbReference>
<dbReference type="EMBL" id="QUAJ01000012">
    <property type="protein sequence ID" value="REI41157.1"/>
    <property type="molecule type" value="Genomic_DNA"/>
</dbReference>
<sequence>MKKLILFVTILLGVSIGSYGAVDNSKKIDEVNKKIIKELSLFYGGYEKIYSHGINRQNIAFLLGEVEPSGAKKVEYDFETIPNGEVISLGLDEKIEFKNISQIKKLKVVEKTHKNSLVDLKKEGENLRITFSSVGEYKLSFTEKNQMIKEIIFKKIAKYQPFPEDIEKNIEDSYNDGDFKFLNENLLLLKTFFPDSEEIEKGLFYALELNEKNKNYDAVRNISKILVSKYRLDDEKKEEIIEIYLNALKKLGETEEYLEFLERLSAYDKKYESEYLDASINYKNYSLGAVKLAETQILIESSPKVTNYLGDYYHQLKDYNKARNYYKTGENFEKLALIYLETGDKVSYENLKSEADPEQIDKIKKIEIKYLERKKLEKYIGNAEKYTREGRLQEAELYYKRSLEKDISSDLKSNIYYKLADLYYNLDEFELAEKNLKSIDIKVLDEEFFGGYYYLGGMIYYNLENYHESSGYFKTLIKKFPNTTLSNRGRIYILKIEKINKNKLEKEVEYESNS</sequence>
<dbReference type="InterPro" id="IPR011990">
    <property type="entry name" value="TPR-like_helical_dom_sf"/>
</dbReference>
<dbReference type="Proteomes" id="UP000263486">
    <property type="component" value="Unassembled WGS sequence"/>
</dbReference>
<accession>A0ABX9KGS3</accession>
<dbReference type="RefSeq" id="WP_114642328.1">
    <property type="nucleotide sequence ID" value="NZ_JAACIO010000013.1"/>
</dbReference>
<dbReference type="Gene3D" id="1.25.40.10">
    <property type="entry name" value="Tetratricopeptide repeat domain"/>
    <property type="match status" value="1"/>
</dbReference>
<gene>
    <name evidence="1" type="ORF">DYH56_08010</name>
</gene>
<evidence type="ECO:0008006" key="3">
    <source>
        <dbReference type="Google" id="ProtNLM"/>
    </source>
</evidence>